<gene>
    <name evidence="2" type="ORF">P5673_018485</name>
</gene>
<evidence type="ECO:0000313" key="2">
    <source>
        <dbReference type="EMBL" id="KAK2558872.1"/>
    </source>
</evidence>
<sequence>MYDTFECPFSFESPENKAMTKKVLGEVQSVYDAVHQHWKSLRDHFTTKSIKKYEEHRRNVKQNNPPKKKTFQAPLKPREDAIVRE</sequence>
<dbReference type="AlphaFoldDB" id="A0AAD9V2M3"/>
<dbReference type="EMBL" id="JARQWQ010000042">
    <property type="protein sequence ID" value="KAK2558872.1"/>
    <property type="molecule type" value="Genomic_DNA"/>
</dbReference>
<dbReference type="Proteomes" id="UP001249851">
    <property type="component" value="Unassembled WGS sequence"/>
</dbReference>
<organism evidence="2 3">
    <name type="scientific">Acropora cervicornis</name>
    <name type="common">Staghorn coral</name>
    <dbReference type="NCBI Taxonomy" id="6130"/>
    <lineage>
        <taxon>Eukaryota</taxon>
        <taxon>Metazoa</taxon>
        <taxon>Cnidaria</taxon>
        <taxon>Anthozoa</taxon>
        <taxon>Hexacorallia</taxon>
        <taxon>Scleractinia</taxon>
        <taxon>Astrocoeniina</taxon>
        <taxon>Acroporidae</taxon>
        <taxon>Acropora</taxon>
    </lineage>
</organism>
<proteinExistence type="predicted"/>
<evidence type="ECO:0000256" key="1">
    <source>
        <dbReference type="SAM" id="MobiDB-lite"/>
    </source>
</evidence>
<reference evidence="2" key="2">
    <citation type="journal article" date="2023" name="Science">
        <title>Genomic signatures of disease resistance in endangered staghorn corals.</title>
        <authorList>
            <person name="Vollmer S.V."/>
            <person name="Selwyn J.D."/>
            <person name="Despard B.A."/>
            <person name="Roesel C.L."/>
        </authorList>
    </citation>
    <scope>NUCLEOTIDE SEQUENCE</scope>
    <source>
        <strain evidence="2">K2</strain>
    </source>
</reference>
<name>A0AAD9V2M3_ACRCE</name>
<comment type="caution">
    <text evidence="2">The sequence shown here is derived from an EMBL/GenBank/DDBJ whole genome shotgun (WGS) entry which is preliminary data.</text>
</comment>
<accession>A0AAD9V2M3</accession>
<protein>
    <submittedName>
        <fullName evidence="2">Uncharacterized protein</fullName>
    </submittedName>
</protein>
<keyword evidence="3" id="KW-1185">Reference proteome</keyword>
<evidence type="ECO:0000313" key="3">
    <source>
        <dbReference type="Proteomes" id="UP001249851"/>
    </source>
</evidence>
<reference evidence="2" key="1">
    <citation type="journal article" date="2023" name="G3 (Bethesda)">
        <title>Whole genome assembly and annotation of the endangered Caribbean coral Acropora cervicornis.</title>
        <authorList>
            <person name="Selwyn J.D."/>
            <person name="Vollmer S.V."/>
        </authorList>
    </citation>
    <scope>NUCLEOTIDE SEQUENCE</scope>
    <source>
        <strain evidence="2">K2</strain>
    </source>
</reference>
<feature type="compositionally biased region" description="Basic and acidic residues" evidence="1">
    <location>
        <begin position="76"/>
        <end position="85"/>
    </location>
</feature>
<feature type="region of interest" description="Disordered" evidence="1">
    <location>
        <begin position="54"/>
        <end position="85"/>
    </location>
</feature>